<dbReference type="EMBL" id="LFIW01000778">
    <property type="protein sequence ID" value="KZL84851.1"/>
    <property type="molecule type" value="Genomic_DNA"/>
</dbReference>
<proteinExistence type="predicted"/>
<comment type="caution">
    <text evidence="2">The sequence shown here is derived from an EMBL/GenBank/DDBJ whole genome shotgun (WGS) entry which is preliminary data.</text>
</comment>
<dbReference type="Pfam" id="PF01048">
    <property type="entry name" value="PNP_UDP_1"/>
    <property type="match status" value="1"/>
</dbReference>
<gene>
    <name evidence="2" type="ORF">CI238_13442</name>
</gene>
<dbReference type="InterPro" id="IPR035994">
    <property type="entry name" value="Nucleoside_phosphorylase_sf"/>
</dbReference>
<accession>A0A167E9G0</accession>
<dbReference type="Proteomes" id="UP000076584">
    <property type="component" value="Unassembled WGS sequence"/>
</dbReference>
<reference evidence="2 3" key="1">
    <citation type="submission" date="2015-06" db="EMBL/GenBank/DDBJ databases">
        <title>Survival trade-offs in plant roots during colonization by closely related pathogenic and mutualistic fungi.</title>
        <authorList>
            <person name="Hacquard S."/>
            <person name="Kracher B."/>
            <person name="Hiruma K."/>
            <person name="Weinman A."/>
            <person name="Muench P."/>
            <person name="Garrido Oter R."/>
            <person name="Ver Loren van Themaat E."/>
            <person name="Dallerey J.-F."/>
            <person name="Damm U."/>
            <person name="Henrissat B."/>
            <person name="Lespinet O."/>
            <person name="Thon M."/>
            <person name="Kemen E."/>
            <person name="McHardy A.C."/>
            <person name="Schulze-Lefert P."/>
            <person name="O'Connell R.J."/>
        </authorList>
    </citation>
    <scope>NUCLEOTIDE SEQUENCE [LARGE SCALE GENOMIC DNA]</scope>
    <source>
        <strain evidence="2 3">MAFF 238704</strain>
    </source>
</reference>
<dbReference type="SUPFAM" id="SSF53167">
    <property type="entry name" value="Purine and uridine phosphorylases"/>
    <property type="match status" value="1"/>
</dbReference>
<evidence type="ECO:0000313" key="3">
    <source>
        <dbReference type="Proteomes" id="UP000076584"/>
    </source>
</evidence>
<dbReference type="Gene3D" id="3.40.50.1580">
    <property type="entry name" value="Nucleoside phosphorylase domain"/>
    <property type="match status" value="1"/>
</dbReference>
<evidence type="ECO:0000259" key="1">
    <source>
        <dbReference type="Pfam" id="PF01048"/>
    </source>
</evidence>
<evidence type="ECO:0000313" key="2">
    <source>
        <dbReference type="EMBL" id="KZL84851.1"/>
    </source>
</evidence>
<dbReference type="InterPro" id="IPR000845">
    <property type="entry name" value="Nucleoside_phosphorylase_d"/>
</dbReference>
<feature type="domain" description="Nucleoside phosphorylase" evidence="1">
    <location>
        <begin position="48"/>
        <end position="146"/>
    </location>
</feature>
<dbReference type="PANTHER" id="PTHR46082:SF6">
    <property type="entry name" value="AAA+ ATPASE DOMAIN-CONTAINING PROTEIN-RELATED"/>
    <property type="match status" value="1"/>
</dbReference>
<keyword evidence="3" id="KW-1185">Reference proteome</keyword>
<dbReference type="GO" id="GO:0003824">
    <property type="term" value="F:catalytic activity"/>
    <property type="evidence" value="ECO:0007669"/>
    <property type="project" value="InterPro"/>
</dbReference>
<feature type="non-terminal residue" evidence="2">
    <location>
        <position position="288"/>
    </location>
</feature>
<dbReference type="GO" id="GO:0009116">
    <property type="term" value="P:nucleoside metabolic process"/>
    <property type="evidence" value="ECO:0007669"/>
    <property type="project" value="InterPro"/>
</dbReference>
<dbReference type="AlphaFoldDB" id="A0A167E9G0"/>
<name>A0A167E9G0_COLIC</name>
<sequence length="288" mass="31110">MAPQLDAAKRLLVETMLTQGYDTKLVASKASCTEEDRARLGSAPGDYNTYSTGRIGSHDVVLLLLPNMGKSSAASAAASLRSSFTRIKLAILTGICGGVPGIRTSNEVFLGDVVISKSIIQYDLGRNLGRPNKEIRSLVATFMTLHGRSGLQRQASHVLGQIQQRATDKGHQNLYRRPPATKDRLFKPGYLHRHYGSHDCGCSESDACGIALTTSCEVLQCDYSCLVPRSHLETVTSREQKQDGTVAPEIRVVVGRVGSGDTVVKAGLDRDRIAKQHDLIAFEMEGAG</sequence>
<protein>
    <submittedName>
        <fullName evidence="2">Phosphorylase superfamily protein</fullName>
    </submittedName>
</protein>
<dbReference type="PANTHER" id="PTHR46082">
    <property type="entry name" value="ATP/GTP-BINDING PROTEIN-RELATED"/>
    <property type="match status" value="1"/>
</dbReference>
<organism evidence="2 3">
    <name type="scientific">Colletotrichum incanum</name>
    <name type="common">Soybean anthracnose fungus</name>
    <dbReference type="NCBI Taxonomy" id="1573173"/>
    <lineage>
        <taxon>Eukaryota</taxon>
        <taxon>Fungi</taxon>
        <taxon>Dikarya</taxon>
        <taxon>Ascomycota</taxon>
        <taxon>Pezizomycotina</taxon>
        <taxon>Sordariomycetes</taxon>
        <taxon>Hypocreomycetidae</taxon>
        <taxon>Glomerellales</taxon>
        <taxon>Glomerellaceae</taxon>
        <taxon>Colletotrichum</taxon>
        <taxon>Colletotrichum spaethianum species complex</taxon>
    </lineage>
</organism>
<dbReference type="STRING" id="1573173.A0A167E9G0"/>
<dbReference type="InterPro" id="IPR053137">
    <property type="entry name" value="NLR-like"/>
</dbReference>